<dbReference type="GO" id="GO:1903785">
    <property type="term" value="P:L-valine transmembrane transport"/>
    <property type="evidence" value="ECO:0007669"/>
    <property type="project" value="TreeGrafter"/>
</dbReference>
<dbReference type="Pfam" id="PF03591">
    <property type="entry name" value="AzlC"/>
    <property type="match status" value="1"/>
</dbReference>
<dbReference type="EMBL" id="JACHFE010000002">
    <property type="protein sequence ID" value="MBB5320762.1"/>
    <property type="molecule type" value="Genomic_DNA"/>
</dbReference>
<dbReference type="Proteomes" id="UP000591735">
    <property type="component" value="Unassembled WGS sequence"/>
</dbReference>
<dbReference type="PANTHER" id="PTHR34979">
    <property type="entry name" value="INNER MEMBRANE PROTEIN YGAZ"/>
    <property type="match status" value="1"/>
</dbReference>
<feature type="transmembrane region" description="Helical" evidence="8">
    <location>
        <begin position="170"/>
        <end position="188"/>
    </location>
</feature>
<evidence type="ECO:0000313" key="9">
    <source>
        <dbReference type="EMBL" id="MBB5320762.1"/>
    </source>
</evidence>
<dbReference type="GO" id="GO:0005886">
    <property type="term" value="C:plasma membrane"/>
    <property type="evidence" value="ECO:0007669"/>
    <property type="project" value="UniProtKB-SubCell"/>
</dbReference>
<organism evidence="9 10">
    <name type="scientific">Marinobacter oulmenensis</name>
    <dbReference type="NCBI Taxonomy" id="643747"/>
    <lineage>
        <taxon>Bacteria</taxon>
        <taxon>Pseudomonadati</taxon>
        <taxon>Pseudomonadota</taxon>
        <taxon>Gammaproteobacteria</taxon>
        <taxon>Pseudomonadales</taxon>
        <taxon>Marinobacteraceae</taxon>
        <taxon>Marinobacter</taxon>
    </lineage>
</organism>
<comment type="subcellular location">
    <subcellularLocation>
        <location evidence="1">Cell membrane</location>
        <topology evidence="1">Multi-pass membrane protein</topology>
    </subcellularLocation>
</comment>
<evidence type="ECO:0000256" key="5">
    <source>
        <dbReference type="ARBA" id="ARBA00022692"/>
    </source>
</evidence>
<sequence length="237" mass="25426">MAEANTQLHRLDGSLIWSGFKALIPISFFVTFFGIAFGLTAKQAGLSDTLVVSMSALVFSGYAQFALIDLWGPSIPLLPMILTALAINARHFLMGATLYPWLRHHTPAKQYGVMTVASDANWALSLNAFNRGQPGLGILLGGGIAIWVFWTLGTWLGVHFGNAIASPRLLGLDMVMGCFLLAMVMSGQRDRSALIIWTTAAASSLLAYRYMPANSHVIIGTITGGVAGMFTGRTTDD</sequence>
<evidence type="ECO:0000313" key="10">
    <source>
        <dbReference type="Proteomes" id="UP000591735"/>
    </source>
</evidence>
<evidence type="ECO:0000256" key="8">
    <source>
        <dbReference type="SAM" id="Phobius"/>
    </source>
</evidence>
<evidence type="ECO:0000256" key="6">
    <source>
        <dbReference type="ARBA" id="ARBA00022989"/>
    </source>
</evidence>
<keyword evidence="7 8" id="KW-0472">Membrane</keyword>
<keyword evidence="10" id="KW-1185">Reference proteome</keyword>
<evidence type="ECO:0000256" key="7">
    <source>
        <dbReference type="ARBA" id="ARBA00023136"/>
    </source>
</evidence>
<keyword evidence="5 8" id="KW-0812">Transmembrane</keyword>
<keyword evidence="3" id="KW-0813">Transport</keyword>
<evidence type="ECO:0000256" key="1">
    <source>
        <dbReference type="ARBA" id="ARBA00004651"/>
    </source>
</evidence>
<feature type="transmembrane region" description="Helical" evidence="8">
    <location>
        <begin position="15"/>
        <end position="39"/>
    </location>
</feature>
<name>A0A840U741_9GAMM</name>
<evidence type="ECO:0000256" key="3">
    <source>
        <dbReference type="ARBA" id="ARBA00022448"/>
    </source>
</evidence>
<dbReference type="PANTHER" id="PTHR34979:SF1">
    <property type="entry name" value="INNER MEMBRANE PROTEIN YGAZ"/>
    <property type="match status" value="1"/>
</dbReference>
<proteinExistence type="inferred from homology"/>
<dbReference type="AlphaFoldDB" id="A0A840U741"/>
<gene>
    <name evidence="9" type="ORF">HNR38_001234</name>
</gene>
<comment type="similarity">
    <text evidence="2">Belongs to the AzlC family.</text>
</comment>
<reference evidence="9 10" key="1">
    <citation type="submission" date="2020-08" db="EMBL/GenBank/DDBJ databases">
        <title>Genomic Encyclopedia of Type Strains, Phase IV (KMG-IV): sequencing the most valuable type-strain genomes for metagenomic binning, comparative biology and taxonomic classification.</title>
        <authorList>
            <person name="Goeker M."/>
        </authorList>
    </citation>
    <scope>NUCLEOTIDE SEQUENCE [LARGE SCALE GENOMIC DNA]</scope>
    <source>
        <strain evidence="9 10">DSM 22359</strain>
    </source>
</reference>
<dbReference type="InterPro" id="IPR011606">
    <property type="entry name" value="Brnchd-chn_aa_trnsp_permease"/>
</dbReference>
<feature type="transmembrane region" description="Helical" evidence="8">
    <location>
        <begin position="135"/>
        <end position="158"/>
    </location>
</feature>
<dbReference type="RefSeq" id="WP_183700818.1">
    <property type="nucleotide sequence ID" value="NZ_JACHFE010000002.1"/>
</dbReference>
<feature type="transmembrane region" description="Helical" evidence="8">
    <location>
        <begin position="77"/>
        <end position="99"/>
    </location>
</feature>
<evidence type="ECO:0000256" key="4">
    <source>
        <dbReference type="ARBA" id="ARBA00022475"/>
    </source>
</evidence>
<protein>
    <submittedName>
        <fullName evidence="9">Putative branched-subunit amino acid permease</fullName>
    </submittedName>
</protein>
<comment type="caution">
    <text evidence="9">The sequence shown here is derived from an EMBL/GenBank/DDBJ whole genome shotgun (WGS) entry which is preliminary data.</text>
</comment>
<evidence type="ECO:0000256" key="2">
    <source>
        <dbReference type="ARBA" id="ARBA00010735"/>
    </source>
</evidence>
<keyword evidence="6 8" id="KW-1133">Transmembrane helix</keyword>
<feature type="transmembrane region" description="Helical" evidence="8">
    <location>
        <begin position="51"/>
        <end position="71"/>
    </location>
</feature>
<keyword evidence="4" id="KW-1003">Cell membrane</keyword>
<accession>A0A840U741</accession>